<organism evidence="2 3">
    <name type="scientific">Bradyrhizobium japonicum</name>
    <dbReference type="NCBI Taxonomy" id="375"/>
    <lineage>
        <taxon>Bacteria</taxon>
        <taxon>Pseudomonadati</taxon>
        <taxon>Pseudomonadota</taxon>
        <taxon>Alphaproteobacteria</taxon>
        <taxon>Hyphomicrobiales</taxon>
        <taxon>Nitrobacteraceae</taxon>
        <taxon>Bradyrhizobium</taxon>
    </lineage>
</organism>
<dbReference type="AlphaFoldDB" id="A0A0A3Y2T7"/>
<proteinExistence type="predicted"/>
<evidence type="ECO:0000259" key="1">
    <source>
        <dbReference type="Pfam" id="PF21834"/>
    </source>
</evidence>
<comment type="caution">
    <text evidence="2">The sequence shown here is derived from an EMBL/GenBank/DDBJ whole genome shotgun (WGS) entry which is preliminary data.</text>
</comment>
<reference evidence="2 3" key="1">
    <citation type="submission" date="2014-09" db="EMBL/GenBank/DDBJ databases">
        <title>Draft genome of Bradyrhizobium japonicum Is-34.</title>
        <authorList>
            <person name="Tsurumaru H."/>
            <person name="Yamakawa T."/>
            <person name="Hashimoto S."/>
            <person name="Okizaki K."/>
            <person name="Kanesaki Y."/>
            <person name="Yoshikawa H."/>
            <person name="Yajima S."/>
        </authorList>
    </citation>
    <scope>NUCLEOTIDE SEQUENCE [LARGE SCALE GENOMIC DNA]</scope>
    <source>
        <strain evidence="2 3">Is-34</strain>
    </source>
</reference>
<dbReference type="Pfam" id="PF21834">
    <property type="entry name" value="DUF6894"/>
    <property type="match status" value="1"/>
</dbReference>
<feature type="domain" description="DUF6894" evidence="1">
    <location>
        <begin position="3"/>
        <end position="71"/>
    </location>
</feature>
<dbReference type="Proteomes" id="UP000030377">
    <property type="component" value="Unassembled WGS sequence"/>
</dbReference>
<protein>
    <recommendedName>
        <fullName evidence="1">DUF6894 domain-containing protein</fullName>
    </recommendedName>
</protein>
<gene>
    <name evidence="2" type="ORF">MA20_10960</name>
</gene>
<dbReference type="RefSeq" id="WP_041955171.1">
    <property type="nucleotide sequence ID" value="NZ_CP081350.1"/>
</dbReference>
<evidence type="ECO:0000313" key="3">
    <source>
        <dbReference type="Proteomes" id="UP000030377"/>
    </source>
</evidence>
<dbReference type="InterPro" id="IPR054189">
    <property type="entry name" value="DUF6894"/>
</dbReference>
<sequence>MRRYYFDLREGDEIFPDEEGLELSTIEKVQEEAARSLADMARDAVGTLGTSGRQMSIEVRDDSGPVLHLKFTFAVERRRH</sequence>
<accession>A0A0A3Y2T7</accession>
<dbReference type="EMBL" id="JRPN01000009">
    <property type="protein sequence ID" value="KGT79701.1"/>
    <property type="molecule type" value="Genomic_DNA"/>
</dbReference>
<evidence type="ECO:0000313" key="2">
    <source>
        <dbReference type="EMBL" id="KGT79701.1"/>
    </source>
</evidence>
<name>A0A0A3Y2T7_BRAJP</name>